<dbReference type="InterPro" id="IPR032675">
    <property type="entry name" value="LRR_dom_sf"/>
</dbReference>
<protein>
    <recommendedName>
        <fullName evidence="3">F-box domain-containing protein</fullName>
    </recommendedName>
</protein>
<accession>A0A397TNJ0</accession>
<evidence type="ECO:0000313" key="1">
    <source>
        <dbReference type="EMBL" id="RIA99760.1"/>
    </source>
</evidence>
<organism evidence="1 2">
    <name type="scientific">Glomus cerebriforme</name>
    <dbReference type="NCBI Taxonomy" id="658196"/>
    <lineage>
        <taxon>Eukaryota</taxon>
        <taxon>Fungi</taxon>
        <taxon>Fungi incertae sedis</taxon>
        <taxon>Mucoromycota</taxon>
        <taxon>Glomeromycotina</taxon>
        <taxon>Glomeromycetes</taxon>
        <taxon>Glomerales</taxon>
        <taxon>Glomeraceae</taxon>
        <taxon>Glomus</taxon>
    </lineage>
</organism>
<reference evidence="1 2" key="1">
    <citation type="submission" date="2018-06" db="EMBL/GenBank/DDBJ databases">
        <title>Comparative genomics reveals the genomic features of Rhizophagus irregularis, R. cerebriforme, R. diaphanum and Gigaspora rosea, and their symbiotic lifestyle signature.</title>
        <authorList>
            <person name="Morin E."/>
            <person name="San Clemente H."/>
            <person name="Chen E.C.H."/>
            <person name="De La Providencia I."/>
            <person name="Hainaut M."/>
            <person name="Kuo A."/>
            <person name="Kohler A."/>
            <person name="Murat C."/>
            <person name="Tang N."/>
            <person name="Roy S."/>
            <person name="Loubradou J."/>
            <person name="Henrissat B."/>
            <person name="Grigoriev I.V."/>
            <person name="Corradi N."/>
            <person name="Roux C."/>
            <person name="Martin F.M."/>
        </authorList>
    </citation>
    <scope>NUCLEOTIDE SEQUENCE [LARGE SCALE GENOMIC DNA]</scope>
    <source>
        <strain evidence="1 2">DAOM 227022</strain>
    </source>
</reference>
<dbReference type="EMBL" id="QKYT01000001">
    <property type="protein sequence ID" value="RIA99760.1"/>
    <property type="molecule type" value="Genomic_DNA"/>
</dbReference>
<dbReference type="OrthoDB" id="3219396at2759"/>
<sequence>MAKETQIRTNFTTFPIEILNNIFQHLEKDIRTLYSCIQVNRNLCKQVIPYIWSNPMPNTYSSINIELFIYFFEEKEKKELRQQYQLDINDSYQPLFNYVSYLKILDPRGVRRAVFYWLKNYYVEKYPYSDIYVDFKNNQIIDFTEKALLRLILKNSSKIEKLILDLAEKYQDIPNYSIFNELQEQQGEGTNHGIREITKLSIISSSVIQFDNIQGFLYILPIICRKIQKIKLHDLFLVDQNMELKLYNIIREQKNLTSINLAYNFVNILRSISSLKYHAASLKKLVLKYIYHNDRDLLNTFDQLINLEYLEIKECFPIKIILEPLIRANLKLVTLKINDNESRYDLIESIIKSSGSTLKQLELNIFIDMIENRSTLSKLCPNLTYLHLKINNRVICDDNDKGEKHSIFFNYINNLVYLKYFYMEFYLIYMIGDFDQLINLSSLQFVSLKDHHYSLDSLKKWFDYFTTIFNNITFYIDNGLEDFHKNVLEDFAQEKKDDGFNLVYTLDGFYKFVAKNQILY</sequence>
<dbReference type="Gene3D" id="3.80.10.10">
    <property type="entry name" value="Ribonuclease Inhibitor"/>
    <property type="match status" value="1"/>
</dbReference>
<dbReference type="Proteomes" id="UP000265703">
    <property type="component" value="Unassembled WGS sequence"/>
</dbReference>
<dbReference type="SUPFAM" id="SSF52047">
    <property type="entry name" value="RNI-like"/>
    <property type="match status" value="1"/>
</dbReference>
<name>A0A397TNJ0_9GLOM</name>
<proteinExistence type="predicted"/>
<evidence type="ECO:0000313" key="2">
    <source>
        <dbReference type="Proteomes" id="UP000265703"/>
    </source>
</evidence>
<dbReference type="AlphaFoldDB" id="A0A397TNJ0"/>
<gene>
    <name evidence="1" type="ORF">C1645_869798</name>
</gene>
<comment type="caution">
    <text evidence="1">The sequence shown here is derived from an EMBL/GenBank/DDBJ whole genome shotgun (WGS) entry which is preliminary data.</text>
</comment>
<evidence type="ECO:0008006" key="3">
    <source>
        <dbReference type="Google" id="ProtNLM"/>
    </source>
</evidence>
<keyword evidence="2" id="KW-1185">Reference proteome</keyword>